<feature type="transmembrane region" description="Helical" evidence="5">
    <location>
        <begin position="429"/>
        <end position="448"/>
    </location>
</feature>
<dbReference type="EMBL" id="CAXKWB010009775">
    <property type="protein sequence ID" value="CAL4096041.1"/>
    <property type="molecule type" value="Genomic_DNA"/>
</dbReference>
<keyword evidence="4 5" id="KW-0472">Membrane</keyword>
<accession>A0AAV2QSQ0</accession>
<dbReference type="AlphaFoldDB" id="A0AAV2QSQ0"/>
<feature type="transmembrane region" description="Helical" evidence="5">
    <location>
        <begin position="338"/>
        <end position="359"/>
    </location>
</feature>
<proteinExistence type="predicted"/>
<evidence type="ECO:0000256" key="4">
    <source>
        <dbReference type="ARBA" id="ARBA00023136"/>
    </source>
</evidence>
<comment type="subcellular location">
    <subcellularLocation>
        <location evidence="1">Membrane</location>
        <topology evidence="1">Multi-pass membrane protein</topology>
    </subcellularLocation>
</comment>
<dbReference type="GO" id="GO:0016020">
    <property type="term" value="C:membrane"/>
    <property type="evidence" value="ECO:0007669"/>
    <property type="project" value="UniProtKB-SubCell"/>
</dbReference>
<evidence type="ECO:0000256" key="5">
    <source>
        <dbReference type="SAM" id="Phobius"/>
    </source>
</evidence>
<keyword evidence="3 5" id="KW-1133">Transmembrane helix</keyword>
<name>A0AAV2QSQ0_MEGNR</name>
<evidence type="ECO:0000256" key="3">
    <source>
        <dbReference type="ARBA" id="ARBA00022989"/>
    </source>
</evidence>
<dbReference type="InterPro" id="IPR049680">
    <property type="entry name" value="FLVCR1-2_SLC49-like"/>
</dbReference>
<dbReference type="Proteomes" id="UP001497623">
    <property type="component" value="Unassembled WGS sequence"/>
</dbReference>
<evidence type="ECO:0000256" key="2">
    <source>
        <dbReference type="ARBA" id="ARBA00022692"/>
    </source>
</evidence>
<protein>
    <submittedName>
        <fullName evidence="6">Uncharacterized protein</fullName>
    </submittedName>
</protein>
<dbReference type="SUPFAM" id="SSF103473">
    <property type="entry name" value="MFS general substrate transporter"/>
    <property type="match status" value="1"/>
</dbReference>
<evidence type="ECO:0000256" key="1">
    <source>
        <dbReference type="ARBA" id="ARBA00004141"/>
    </source>
</evidence>
<evidence type="ECO:0000313" key="7">
    <source>
        <dbReference type="Proteomes" id="UP001497623"/>
    </source>
</evidence>
<keyword evidence="2 5" id="KW-0812">Transmembrane</keyword>
<feature type="transmembrane region" description="Helical" evidence="5">
    <location>
        <begin position="365"/>
        <end position="386"/>
    </location>
</feature>
<feature type="transmembrane region" description="Helical" evidence="5">
    <location>
        <begin position="222"/>
        <end position="241"/>
    </location>
</feature>
<feature type="transmembrane region" description="Helical" evidence="5">
    <location>
        <begin position="398"/>
        <end position="423"/>
    </location>
</feature>
<keyword evidence="7" id="KW-1185">Reference proteome</keyword>
<sequence>MPSFNSNAILGGRWCTCLMSLHTGVMGAESVKSVKMADTAGLPNQPHRVHRAMVHLPYGALLYQCAPLVMVHLPDGDGGRVTSVVVTRPRLTLTCIVVSMCAVVRFIKLCLPNQPMWHLMALPNTILALYRQGARRVVLCLTLCHIVVTLTQRISQTHLTGSTSTIISSFVRFGRIRPFTSKIPKLNIGGLRPLNNLVLVKRPSQPDIIDEDSRQNATANKMIFSGVVALQINMIQLIFFCSKFTFYESIFKKEEKLKYAKVFLSFFEHQDYSILLLTFGNICTVGWNRRFELALHGSFLRHTDTMWVALVTILVSSVASFLTGRLTDLAGGYLRGSIIALLLSSSLCFFWFLLISHGYLAPDRWQIYLSIIGGCSCSYGTIPLFFEMGAELTYPVPEIMMSGILTAADNLTSIIFLLGYLVPGIGYQWVTYALVGCNGLMVIPMLLIKIDYTRAKVDSN</sequence>
<dbReference type="PANTHER" id="PTHR10924:SF27">
    <property type="entry name" value="SOLUTE CARRIER FAMILY 49 MEMBER 4"/>
    <property type="match status" value="1"/>
</dbReference>
<dbReference type="PANTHER" id="PTHR10924">
    <property type="entry name" value="MAJOR FACILITATOR SUPERFAMILY PROTEIN-RELATED"/>
    <property type="match status" value="1"/>
</dbReference>
<comment type="caution">
    <text evidence="6">The sequence shown here is derived from an EMBL/GenBank/DDBJ whole genome shotgun (WGS) entry which is preliminary data.</text>
</comment>
<dbReference type="InterPro" id="IPR036259">
    <property type="entry name" value="MFS_trans_sf"/>
</dbReference>
<feature type="non-terminal residue" evidence="6">
    <location>
        <position position="460"/>
    </location>
</feature>
<gene>
    <name evidence="6" type="ORF">MNOR_LOCUS15554</name>
</gene>
<feature type="transmembrane region" description="Helical" evidence="5">
    <location>
        <begin position="307"/>
        <end position="326"/>
    </location>
</feature>
<organism evidence="6 7">
    <name type="scientific">Meganyctiphanes norvegica</name>
    <name type="common">Northern krill</name>
    <name type="synonym">Thysanopoda norvegica</name>
    <dbReference type="NCBI Taxonomy" id="48144"/>
    <lineage>
        <taxon>Eukaryota</taxon>
        <taxon>Metazoa</taxon>
        <taxon>Ecdysozoa</taxon>
        <taxon>Arthropoda</taxon>
        <taxon>Crustacea</taxon>
        <taxon>Multicrustacea</taxon>
        <taxon>Malacostraca</taxon>
        <taxon>Eumalacostraca</taxon>
        <taxon>Eucarida</taxon>
        <taxon>Euphausiacea</taxon>
        <taxon>Euphausiidae</taxon>
        <taxon>Meganyctiphanes</taxon>
    </lineage>
</organism>
<evidence type="ECO:0000313" key="6">
    <source>
        <dbReference type="EMBL" id="CAL4096041.1"/>
    </source>
</evidence>
<reference evidence="6 7" key="1">
    <citation type="submission" date="2024-05" db="EMBL/GenBank/DDBJ databases">
        <authorList>
            <person name="Wallberg A."/>
        </authorList>
    </citation>
    <scope>NUCLEOTIDE SEQUENCE [LARGE SCALE GENOMIC DNA]</scope>
</reference>